<evidence type="ECO:0000256" key="14">
    <source>
        <dbReference type="ARBA" id="ARBA00023136"/>
    </source>
</evidence>
<dbReference type="PANTHER" id="PTHR31646">
    <property type="entry name" value="ALPHA-1,2-MANNOSYLTRANSFERASE MNN2"/>
    <property type="match status" value="1"/>
</dbReference>
<dbReference type="Pfam" id="PF02636">
    <property type="entry name" value="Methyltransf_28"/>
    <property type="match status" value="1"/>
</dbReference>
<evidence type="ECO:0000256" key="6">
    <source>
        <dbReference type="ARBA" id="ARBA00011935"/>
    </source>
</evidence>
<keyword evidence="9 16" id="KW-0812">Transmembrane</keyword>
<evidence type="ECO:0000256" key="11">
    <source>
        <dbReference type="ARBA" id="ARBA00022989"/>
    </source>
</evidence>
<dbReference type="InterPro" id="IPR038375">
    <property type="entry name" value="NDUFAF7_sf"/>
</dbReference>
<dbReference type="RefSeq" id="XP_046064953.1">
    <property type="nucleotide sequence ID" value="XM_046203484.1"/>
</dbReference>
<sequence>MWNTKSFINGNAVVVNDNVVKASGSKKTAKDLLASKKKTHEKLYDNLSDEDREKMRLINQPSKDDPMGLKLALGVNFYKSVFEVLEKGKPKVAPLTNYKSTDRIYHAGYEVIGEGPALSKEYLSGFLQLSKSEIDSMKKSHGYVVRNLPDTYPAGFYSGNGVVYVGGGKFNWLALLSIKTLRSVGSKLPVEVLIPKLDEYEIDLCSTIFPALDARCIYMPKQLGDEISSRFSFFGYQYKALALMLSSFENVLLLDADNTPLHAPDNLFETEPFISTGMVIWPDYWKRSTSPAFYDIVNIEIDESHRLSKGFQEYGRHVIPNSPPHQAPPLHQLRGAIPDPSSESGQLMISKKTHTRVMLLSLYYNMYGPNHYYPLLSQGSDGEGDKETFIAAAHVLKKPFYQVKKIIKSIGRWVDFQFTGSAMGQFNSHDDYELYKKYEDSDEQVYDIPNLLFLHSNFPKLDPWSLKEDEVTYNPATGKRDRLYGTGYLDALGFDFELVQWENMKFFICDLKLHPKLFADRDIDHEELCTEIKEHLVKLDIRLAHRLVEIVEPEFYWDLGGQALELLRWLVRLALSLFLVHLDKALVSTHAQRVDGIAMWPDVRSVVDIELGLEIAVVSVELVGSVRDQVLVLLGQNLQVRPIPVQQHRLAVHLWWHPVLNRKIGGVRDICENVAGDSQVKLDHRLGVKLLCREHFSGQTCLPSMNVRLLLGLRLVQFQELLVEFVLASQEKHLVSVGVPFGLVLRQRGVFLTHSFQQPVLVDERQQTNSLPGHLGSVHVDLEIGRSELNAADAGRFFSETSIGSSVSVSLTTLTALALPLVSVLLNRACFKISATFLFAALALEMVLIFWTISLLLIFNPPAVWPVVRFVNVMFWEGIIGAFSLPFPWDIQLHFEVLTQNTHMKPQERFLLVGSLEPFLGILTHVHLVGDSKLSLGLVFRKNIFTKHTEMRLVSSETQENQIGVQSVNTMGGVWVVFRVRSLRSDEIHDLVLAFSRNSGIADYNLQASPSRIRGQFVGHPVAQRPCKNIHERSARNHAHAKLNAVQSVFQNKNHEGFDWSSTLQTFNKYPLVTFKRLQRRPVPPIHVKMLSSDFIEDSLYNQNYGYFPNTLKRTDLFSPDYFTTKSPKPGELQLTQPPLDLDNFPSQLLKPSYGQAIARYLLVNYKLNQYPYNDLCIYEIGSGSNNLMSSILDFIQETHPEVYERTRYNLVPVSPKLTDKTITIDPKHHDKIRIVNESILGWKRRVNEPCFVMALEVFNSLAHDVVRYDIESHQPYQGYVMIDENNEFKEVYSPTLSDWTQHFLHLREQSKFSISTLKKHPLNQSKILKQLKDTFNPLRNHLSDAEYVPTRLLRLFEVLKNYFPNHQLISSDFSKFKKPVAGYNSPTVQTMYRDELFNTDTYMVKQGYFNIMFPLQFDVMAEIYRLVVGKLCNTTSQIEFLNVWGDSEGAPKATPDTYLNCEFLLS</sequence>
<evidence type="ECO:0000256" key="3">
    <source>
        <dbReference type="ARBA" id="ARBA00004922"/>
    </source>
</evidence>
<keyword evidence="13" id="KW-0496">Mitochondrion</keyword>
<evidence type="ECO:0000313" key="17">
    <source>
        <dbReference type="EMBL" id="KAH3671838.1"/>
    </source>
</evidence>
<comment type="similarity">
    <text evidence="5">Belongs to the MNN1/MNT family.</text>
</comment>
<keyword evidence="10" id="KW-0735">Signal-anchor</keyword>
<evidence type="ECO:0000256" key="7">
    <source>
        <dbReference type="ARBA" id="ARBA00022603"/>
    </source>
</evidence>
<reference evidence="17" key="2">
    <citation type="submission" date="2021-01" db="EMBL/GenBank/DDBJ databases">
        <authorList>
            <person name="Schikora-Tamarit M.A."/>
        </authorList>
    </citation>
    <scope>NUCLEOTIDE SEQUENCE</scope>
    <source>
        <strain evidence="17">CBS6075</strain>
    </source>
</reference>
<dbReference type="PANTHER" id="PTHR31646:SF1">
    <property type="entry name" value="ALPHA-1,2-MANNOSYLTRANSFERASE MNN2"/>
    <property type="match status" value="1"/>
</dbReference>
<evidence type="ECO:0000256" key="2">
    <source>
        <dbReference type="ARBA" id="ARBA00004323"/>
    </source>
</evidence>
<dbReference type="SUPFAM" id="SSF53448">
    <property type="entry name" value="Nucleotide-diphospho-sugar transferases"/>
    <property type="match status" value="1"/>
</dbReference>
<proteinExistence type="inferred from homology"/>
<feature type="transmembrane region" description="Helical" evidence="16">
    <location>
        <begin position="807"/>
        <end position="826"/>
    </location>
</feature>
<evidence type="ECO:0000256" key="12">
    <source>
        <dbReference type="ARBA" id="ARBA00023034"/>
    </source>
</evidence>
<evidence type="ECO:0000256" key="10">
    <source>
        <dbReference type="ARBA" id="ARBA00022968"/>
    </source>
</evidence>
<dbReference type="InterPro" id="IPR029044">
    <property type="entry name" value="Nucleotide-diphossugar_trans"/>
</dbReference>
<keyword evidence="7" id="KW-0489">Methyltransferase</keyword>
<evidence type="ECO:0000256" key="9">
    <source>
        <dbReference type="ARBA" id="ARBA00022692"/>
    </source>
</evidence>
<protein>
    <recommendedName>
        <fullName evidence="6">type II protein arginine methyltransferase</fullName>
        <ecNumber evidence="6">2.1.1.320</ecNumber>
    </recommendedName>
</protein>
<keyword evidence="8" id="KW-0808">Transferase</keyword>
<keyword evidence="18" id="KW-1185">Reference proteome</keyword>
<evidence type="ECO:0000256" key="16">
    <source>
        <dbReference type="SAM" id="Phobius"/>
    </source>
</evidence>
<comment type="similarity">
    <text evidence="4">Belongs to the NDUFAF7 family.</text>
</comment>
<dbReference type="InterPro" id="IPR022751">
    <property type="entry name" value="Alpha_mannosyltransferase"/>
</dbReference>
<reference evidence="17" key="1">
    <citation type="journal article" date="2021" name="Open Biol.">
        <title>Shared evolutionary footprints suggest mitochondrial oxidative damage underlies multiple complex I losses in fungi.</title>
        <authorList>
            <person name="Schikora-Tamarit M.A."/>
            <person name="Marcet-Houben M."/>
            <person name="Nosek J."/>
            <person name="Gabaldon T."/>
        </authorList>
    </citation>
    <scope>NUCLEOTIDE SEQUENCE</scope>
    <source>
        <strain evidence="17">CBS6075</strain>
    </source>
</reference>
<dbReference type="InterPro" id="IPR029063">
    <property type="entry name" value="SAM-dependent_MTases_sf"/>
</dbReference>
<evidence type="ECO:0000256" key="13">
    <source>
        <dbReference type="ARBA" id="ARBA00023128"/>
    </source>
</evidence>
<dbReference type="GO" id="GO:0046354">
    <property type="term" value="P:mannan biosynthetic process"/>
    <property type="evidence" value="ECO:0007669"/>
    <property type="project" value="UniProtKB-ARBA"/>
</dbReference>
<dbReference type="GO" id="GO:0000026">
    <property type="term" value="F:alpha-1,2-mannosyltransferase activity"/>
    <property type="evidence" value="ECO:0007669"/>
    <property type="project" value="TreeGrafter"/>
</dbReference>
<dbReference type="SUPFAM" id="SSF53335">
    <property type="entry name" value="S-adenosyl-L-methionine-dependent methyltransferases"/>
    <property type="match status" value="1"/>
</dbReference>
<dbReference type="Proteomes" id="UP000769157">
    <property type="component" value="Unassembled WGS sequence"/>
</dbReference>
<comment type="catalytic activity">
    <reaction evidence="15">
        <text>L-arginyl-[protein] + 2 S-adenosyl-L-methionine = N(omega),N(omega)'-dimethyl-L-arginyl-[protein] + 2 S-adenosyl-L-homocysteine + 2 H(+)</text>
        <dbReference type="Rhea" id="RHEA:48108"/>
        <dbReference type="Rhea" id="RHEA-COMP:10532"/>
        <dbReference type="Rhea" id="RHEA-COMP:11992"/>
        <dbReference type="ChEBI" id="CHEBI:15378"/>
        <dbReference type="ChEBI" id="CHEBI:29965"/>
        <dbReference type="ChEBI" id="CHEBI:57856"/>
        <dbReference type="ChEBI" id="CHEBI:59789"/>
        <dbReference type="ChEBI" id="CHEBI:88221"/>
        <dbReference type="EC" id="2.1.1.320"/>
    </reaction>
</comment>
<name>A0A9P8T9Y4_9ASCO</name>
<organism evidence="17 18">
    <name type="scientific">Ogataea philodendri</name>
    <dbReference type="NCBI Taxonomy" id="1378263"/>
    <lineage>
        <taxon>Eukaryota</taxon>
        <taxon>Fungi</taxon>
        <taxon>Dikarya</taxon>
        <taxon>Ascomycota</taxon>
        <taxon>Saccharomycotina</taxon>
        <taxon>Pichiomycetes</taxon>
        <taxon>Pichiales</taxon>
        <taxon>Pichiaceae</taxon>
        <taxon>Ogataea</taxon>
    </lineage>
</organism>
<dbReference type="GO" id="GO:0032259">
    <property type="term" value="P:methylation"/>
    <property type="evidence" value="ECO:0007669"/>
    <property type="project" value="UniProtKB-KW"/>
</dbReference>
<feature type="transmembrane region" description="Helical" evidence="16">
    <location>
        <begin position="838"/>
        <end position="858"/>
    </location>
</feature>
<dbReference type="InterPro" id="IPR003788">
    <property type="entry name" value="NDUFAF7"/>
</dbReference>
<gene>
    <name evidence="17" type="ORF">OGAPHI_000024</name>
</gene>
<dbReference type="GO" id="GO:0000139">
    <property type="term" value="C:Golgi membrane"/>
    <property type="evidence" value="ECO:0007669"/>
    <property type="project" value="UniProtKB-SubCell"/>
</dbReference>
<dbReference type="EC" id="2.1.1.320" evidence="6"/>
<dbReference type="Gene3D" id="3.40.50.12710">
    <property type="match status" value="1"/>
</dbReference>
<comment type="subcellular location">
    <subcellularLocation>
        <location evidence="2">Golgi apparatus membrane</location>
        <topology evidence="2">Single-pass type II membrane protein</topology>
    </subcellularLocation>
    <subcellularLocation>
        <location evidence="1">Mitochondrion</location>
    </subcellularLocation>
</comment>
<dbReference type="GO" id="GO:0005739">
    <property type="term" value="C:mitochondrion"/>
    <property type="evidence" value="ECO:0007669"/>
    <property type="project" value="UniProtKB-SubCell"/>
</dbReference>
<evidence type="ECO:0000256" key="1">
    <source>
        <dbReference type="ARBA" id="ARBA00004173"/>
    </source>
</evidence>
<evidence type="ECO:0000256" key="15">
    <source>
        <dbReference type="ARBA" id="ARBA00048612"/>
    </source>
</evidence>
<keyword evidence="14 16" id="KW-0472">Membrane</keyword>
<evidence type="ECO:0000256" key="4">
    <source>
        <dbReference type="ARBA" id="ARBA00005891"/>
    </source>
</evidence>
<dbReference type="GO" id="GO:0035243">
    <property type="term" value="F:protein-arginine omega-N symmetric methyltransferase activity"/>
    <property type="evidence" value="ECO:0007669"/>
    <property type="project" value="UniProtKB-EC"/>
</dbReference>
<dbReference type="OrthoDB" id="430354at2759"/>
<keyword evidence="12" id="KW-0333">Golgi apparatus</keyword>
<evidence type="ECO:0000256" key="5">
    <source>
        <dbReference type="ARBA" id="ARBA00009105"/>
    </source>
</evidence>
<evidence type="ECO:0000313" key="18">
    <source>
        <dbReference type="Proteomes" id="UP000769157"/>
    </source>
</evidence>
<accession>A0A9P8T9Y4</accession>
<comment type="pathway">
    <text evidence="3">Protein modification; protein glycosylation.</text>
</comment>
<dbReference type="EMBL" id="JAEUBE010000042">
    <property type="protein sequence ID" value="KAH3671838.1"/>
    <property type="molecule type" value="Genomic_DNA"/>
</dbReference>
<evidence type="ECO:0000256" key="8">
    <source>
        <dbReference type="ARBA" id="ARBA00022679"/>
    </source>
</evidence>
<comment type="caution">
    <text evidence="17">The sequence shown here is derived from an EMBL/GenBank/DDBJ whole genome shotgun (WGS) entry which is preliminary data.</text>
</comment>
<dbReference type="Pfam" id="PF11051">
    <property type="entry name" value="Mannosyl_trans3"/>
    <property type="match status" value="1"/>
</dbReference>
<dbReference type="GeneID" id="70231992"/>
<keyword evidence="11 16" id="KW-1133">Transmembrane helix</keyword>